<keyword evidence="5" id="KW-0479">Metal-binding</keyword>
<keyword evidence="10" id="KW-0560">Oxidoreductase</keyword>
<feature type="transmembrane region" description="Helical" evidence="14">
    <location>
        <begin position="57"/>
        <end position="75"/>
    </location>
</feature>
<evidence type="ECO:0000256" key="1">
    <source>
        <dbReference type="ARBA" id="ARBA00001947"/>
    </source>
</evidence>
<evidence type="ECO:0000256" key="13">
    <source>
        <dbReference type="ARBA" id="ARBA00023160"/>
    </source>
</evidence>
<dbReference type="OrthoDB" id="9784228at2"/>
<evidence type="ECO:0000256" key="7">
    <source>
        <dbReference type="ARBA" id="ARBA00022832"/>
    </source>
</evidence>
<dbReference type="GO" id="GO:0005506">
    <property type="term" value="F:iron ion binding"/>
    <property type="evidence" value="ECO:0007669"/>
    <property type="project" value="InterPro"/>
</dbReference>
<evidence type="ECO:0000256" key="5">
    <source>
        <dbReference type="ARBA" id="ARBA00022723"/>
    </source>
</evidence>
<name>A0A4R8DW91_9BACT</name>
<dbReference type="PANTHER" id="PTHR12863">
    <property type="entry name" value="FATTY ACID HYDROXYLASE"/>
    <property type="match status" value="1"/>
</dbReference>
<comment type="cofactor">
    <cofactor evidence="1">
        <name>Zn(2+)</name>
        <dbReference type="ChEBI" id="CHEBI:29105"/>
    </cofactor>
</comment>
<evidence type="ECO:0000313" key="16">
    <source>
        <dbReference type="EMBL" id="TDX01677.1"/>
    </source>
</evidence>
<evidence type="ECO:0000256" key="12">
    <source>
        <dbReference type="ARBA" id="ARBA00023136"/>
    </source>
</evidence>
<keyword evidence="17" id="KW-1185">Reference proteome</keyword>
<evidence type="ECO:0000256" key="9">
    <source>
        <dbReference type="ARBA" id="ARBA00022989"/>
    </source>
</evidence>
<proteinExistence type="predicted"/>
<dbReference type="Proteomes" id="UP000294498">
    <property type="component" value="Unassembled WGS sequence"/>
</dbReference>
<evidence type="ECO:0000256" key="2">
    <source>
        <dbReference type="ARBA" id="ARBA00004477"/>
    </source>
</evidence>
<dbReference type="AlphaFoldDB" id="A0A4R8DW91"/>
<evidence type="ECO:0000313" key="17">
    <source>
        <dbReference type="Proteomes" id="UP000294498"/>
    </source>
</evidence>
<evidence type="ECO:0000256" key="14">
    <source>
        <dbReference type="SAM" id="Phobius"/>
    </source>
</evidence>
<feature type="transmembrane region" description="Helical" evidence="14">
    <location>
        <begin position="27"/>
        <end position="45"/>
    </location>
</feature>
<keyword evidence="7" id="KW-0276">Fatty acid metabolism</keyword>
<keyword evidence="12 14" id="KW-0472">Membrane</keyword>
<evidence type="ECO:0000256" key="10">
    <source>
        <dbReference type="ARBA" id="ARBA00023002"/>
    </source>
</evidence>
<keyword evidence="11" id="KW-0443">Lipid metabolism</keyword>
<dbReference type="EMBL" id="SODV01000001">
    <property type="protein sequence ID" value="TDX01677.1"/>
    <property type="molecule type" value="Genomic_DNA"/>
</dbReference>
<dbReference type="InterPro" id="IPR014430">
    <property type="entry name" value="Scs7"/>
</dbReference>
<dbReference type="GO" id="GO:0080132">
    <property type="term" value="F:fatty acid 2-hydroxylase activity"/>
    <property type="evidence" value="ECO:0007669"/>
    <property type="project" value="InterPro"/>
</dbReference>
<keyword evidence="6" id="KW-0256">Endoplasmic reticulum</keyword>
<evidence type="ECO:0000256" key="3">
    <source>
        <dbReference type="ARBA" id="ARBA00022516"/>
    </source>
</evidence>
<dbReference type="RefSeq" id="WP_133994321.1">
    <property type="nucleotide sequence ID" value="NZ_SODV01000001.1"/>
</dbReference>
<keyword evidence="8" id="KW-0862">Zinc</keyword>
<feature type="transmembrane region" description="Helical" evidence="14">
    <location>
        <begin position="122"/>
        <end position="151"/>
    </location>
</feature>
<organism evidence="16 17">
    <name type="scientific">Dinghuibacter silviterrae</name>
    <dbReference type="NCBI Taxonomy" id="1539049"/>
    <lineage>
        <taxon>Bacteria</taxon>
        <taxon>Pseudomonadati</taxon>
        <taxon>Bacteroidota</taxon>
        <taxon>Chitinophagia</taxon>
        <taxon>Chitinophagales</taxon>
        <taxon>Chitinophagaceae</taxon>
        <taxon>Dinghuibacter</taxon>
    </lineage>
</organism>
<keyword evidence="3" id="KW-0444">Lipid biosynthesis</keyword>
<dbReference type="GO" id="GO:0006633">
    <property type="term" value="P:fatty acid biosynthetic process"/>
    <property type="evidence" value="ECO:0007669"/>
    <property type="project" value="UniProtKB-KW"/>
</dbReference>
<feature type="domain" description="Fatty acid hydroxylase" evidence="15">
    <location>
        <begin position="61"/>
        <end position="199"/>
    </location>
</feature>
<keyword evidence="13" id="KW-0275">Fatty acid biosynthesis</keyword>
<dbReference type="InterPro" id="IPR006694">
    <property type="entry name" value="Fatty_acid_hydroxylase"/>
</dbReference>
<evidence type="ECO:0000256" key="6">
    <source>
        <dbReference type="ARBA" id="ARBA00022824"/>
    </source>
</evidence>
<evidence type="ECO:0000259" key="15">
    <source>
        <dbReference type="Pfam" id="PF04116"/>
    </source>
</evidence>
<gene>
    <name evidence="16" type="ORF">EDB95_2719</name>
</gene>
<comment type="subcellular location">
    <subcellularLocation>
        <location evidence="2">Endoplasmic reticulum membrane</location>
        <topology evidence="2">Multi-pass membrane protein</topology>
    </subcellularLocation>
</comment>
<dbReference type="Pfam" id="PF04116">
    <property type="entry name" value="FA_hydroxylase"/>
    <property type="match status" value="1"/>
</dbReference>
<evidence type="ECO:0000256" key="4">
    <source>
        <dbReference type="ARBA" id="ARBA00022692"/>
    </source>
</evidence>
<reference evidence="16 17" key="1">
    <citation type="submission" date="2019-03" db="EMBL/GenBank/DDBJ databases">
        <title>Genomic Encyclopedia of Type Strains, Phase IV (KMG-IV): sequencing the most valuable type-strain genomes for metagenomic binning, comparative biology and taxonomic classification.</title>
        <authorList>
            <person name="Goeker M."/>
        </authorList>
    </citation>
    <scope>NUCLEOTIDE SEQUENCE [LARGE SCALE GENOMIC DNA]</scope>
    <source>
        <strain evidence="16 17">DSM 100059</strain>
    </source>
</reference>
<evidence type="ECO:0000256" key="11">
    <source>
        <dbReference type="ARBA" id="ARBA00023098"/>
    </source>
</evidence>
<dbReference type="GO" id="GO:0016020">
    <property type="term" value="C:membrane"/>
    <property type="evidence" value="ECO:0007669"/>
    <property type="project" value="InterPro"/>
</dbReference>
<keyword evidence="4 14" id="KW-0812">Transmembrane</keyword>
<evidence type="ECO:0000256" key="8">
    <source>
        <dbReference type="ARBA" id="ARBA00022833"/>
    </source>
</evidence>
<keyword evidence="9 14" id="KW-1133">Transmembrane helix</keyword>
<dbReference type="PANTHER" id="PTHR12863:SF1">
    <property type="entry name" value="FATTY ACID 2-HYDROXYLASE"/>
    <property type="match status" value="1"/>
</dbReference>
<protein>
    <submittedName>
        <fullName evidence="16">Fatty acid hydroxylase family protein</fullName>
    </submittedName>
</protein>
<accession>A0A4R8DW91</accession>
<sequence>MKRNYISNSTESTRMFKAGWMEALSKVPFFVPLIIYIPVVGYFLYRSFAAGAGLPSVAGFFALGLLAWTIAEYILHRFVFHYQPGSKWGQRLHFIFHGVHHDYPRDALRLVMPPSASIPLAFGFYFLFRMFFVAAHLYAFFPGFVTGYLVYDMMHYAMHHANFKSGWFKRIKQHHMLHHYDDMSKGYGVSSVLWDKIFHSDFPKMGPEGAVRQKKA</sequence>
<comment type="caution">
    <text evidence="16">The sequence shown here is derived from an EMBL/GenBank/DDBJ whole genome shotgun (WGS) entry which is preliminary data.</text>
</comment>